<evidence type="ECO:0000256" key="10">
    <source>
        <dbReference type="RuleBase" id="RU367120"/>
    </source>
</evidence>
<comment type="similarity">
    <text evidence="1 10">Belongs to the protein prenyltransferase subunit alpha family.</text>
</comment>
<reference evidence="11" key="4">
    <citation type="submission" date="2025-08" db="UniProtKB">
        <authorList>
            <consortium name="RefSeq"/>
        </authorList>
    </citation>
    <scope>IDENTIFICATION</scope>
    <source>
        <strain evidence="11">CBS432</strain>
    </source>
</reference>
<dbReference type="KEGG" id="spao:SPAR_J01680"/>
<dbReference type="AlphaFoldDB" id="A0A8B8UU46"/>
<evidence type="ECO:0000313" key="11">
    <source>
        <dbReference type="RefSeq" id="XP_033767248.1"/>
    </source>
</evidence>
<name>A0A8B8UU46_SACPA</name>
<dbReference type="Pfam" id="PF01239">
    <property type="entry name" value="PPTA"/>
    <property type="match status" value="4"/>
</dbReference>
<dbReference type="GO" id="GO:0004663">
    <property type="term" value="F:Rab geranylgeranyltransferase activity"/>
    <property type="evidence" value="ECO:0007669"/>
    <property type="project" value="UniProtKB-UniRule"/>
</dbReference>
<keyword evidence="6 10" id="KW-0808">Transferase</keyword>
<reference evidence="11" key="1">
    <citation type="journal article" date="2017" name="Nat. Genet.">
        <title>Contrasting evolutionary genome dynamics between domesticated and wild yeasts.</title>
        <authorList>
            <person name="Yue J.X."/>
            <person name="Li J."/>
            <person name="Aigrain L."/>
            <person name="Hallin J."/>
            <person name="Persson K."/>
            <person name="Oliver K."/>
            <person name="Bergstrom A."/>
            <person name="Coupland P."/>
            <person name="Warringer J."/>
            <person name="Lagomarsino M.C."/>
            <person name="Fischer G."/>
            <person name="Durbin R."/>
            <person name="Liti G."/>
        </authorList>
    </citation>
    <scope>NUCLEOTIDE SEQUENCE</scope>
    <source>
        <strain evidence="11">CBS432</strain>
    </source>
</reference>
<evidence type="ECO:0000256" key="7">
    <source>
        <dbReference type="ARBA" id="ARBA00022737"/>
    </source>
</evidence>
<accession>A0A8B8UU46</accession>
<evidence type="ECO:0000256" key="4">
    <source>
        <dbReference type="ARBA" id="ARBA00014772"/>
    </source>
</evidence>
<evidence type="ECO:0000256" key="3">
    <source>
        <dbReference type="ARBA" id="ARBA00012656"/>
    </source>
</evidence>
<reference evidence="11" key="3">
    <citation type="submission" date="2025-07" db="EMBL/GenBank/DDBJ databases">
        <authorList>
            <consortium name="NCBI Genome Project"/>
        </authorList>
    </citation>
    <scope>NUCLEOTIDE SEQUENCE</scope>
    <source>
        <strain evidence="11">CBS432</strain>
    </source>
</reference>
<dbReference type="PANTHER" id="PTHR11129:SF2">
    <property type="entry name" value="GERANYLGERANYL TRANSFERASE TYPE-2 SUBUNIT ALPHA"/>
    <property type="match status" value="1"/>
</dbReference>
<keyword evidence="5 10" id="KW-0637">Prenyltransferase</keyword>
<comment type="catalytic activity">
    <reaction evidence="8 10">
        <text>geranylgeranyl diphosphate + L-cysteinyl-[protein] = S-geranylgeranyl-L-cysteinyl-[protein] + diphosphate</text>
        <dbReference type="Rhea" id="RHEA:21240"/>
        <dbReference type="Rhea" id="RHEA-COMP:10131"/>
        <dbReference type="Rhea" id="RHEA-COMP:11537"/>
        <dbReference type="ChEBI" id="CHEBI:29950"/>
        <dbReference type="ChEBI" id="CHEBI:33019"/>
        <dbReference type="ChEBI" id="CHEBI:57533"/>
        <dbReference type="ChEBI" id="CHEBI:86021"/>
        <dbReference type="EC" id="2.5.1.60"/>
    </reaction>
</comment>
<dbReference type="OrthoDB" id="1658at2759"/>
<keyword evidence="7" id="KW-0677">Repeat</keyword>
<dbReference type="Gene3D" id="1.25.40.120">
    <property type="entry name" value="Protein prenylyltransferase"/>
    <property type="match status" value="1"/>
</dbReference>
<organism evidence="11">
    <name type="scientific">Saccharomyces paradoxus</name>
    <name type="common">Yeast</name>
    <name type="synonym">Saccharomyces douglasii</name>
    <dbReference type="NCBI Taxonomy" id="27291"/>
    <lineage>
        <taxon>Eukaryota</taxon>
        <taxon>Fungi</taxon>
        <taxon>Dikarya</taxon>
        <taxon>Ascomycota</taxon>
        <taxon>Saccharomycotina</taxon>
        <taxon>Saccharomycetes</taxon>
        <taxon>Saccharomycetales</taxon>
        <taxon>Saccharomycetaceae</taxon>
        <taxon>Saccharomyces</taxon>
    </lineage>
</organism>
<proteinExistence type="inferred from homology"/>
<evidence type="ECO:0000256" key="9">
    <source>
        <dbReference type="ARBA" id="ARBA00056156"/>
    </source>
</evidence>
<reference evidence="11" key="2">
    <citation type="submission" date="2020-01" db="EMBL/GenBank/DDBJ databases">
        <title>Population-level Yeast Reference Genomes.</title>
        <authorList>
            <person name="Yue J.-X."/>
        </authorList>
    </citation>
    <scope>NUCLEOTIDE SEQUENCE</scope>
    <source>
        <strain evidence="11">CBS432</strain>
    </source>
</reference>
<dbReference type="PANTHER" id="PTHR11129">
    <property type="entry name" value="PROTEIN FARNESYLTRANSFERASE ALPHA SUBUNIT/RAB GERANYLGERANYL TRANSFERASE ALPHA SUBUNIT"/>
    <property type="match status" value="1"/>
</dbReference>
<dbReference type="GO" id="GO:0097354">
    <property type="term" value="P:prenylation"/>
    <property type="evidence" value="ECO:0007669"/>
    <property type="project" value="UniProtKB-UniRule"/>
</dbReference>
<comment type="subunit">
    <text evidence="2">Heterodimer of an alpha and a beta subunit.</text>
</comment>
<evidence type="ECO:0000256" key="2">
    <source>
        <dbReference type="ARBA" id="ARBA00011355"/>
    </source>
</evidence>
<dbReference type="FunFam" id="1.25.40.120:FF:000016">
    <property type="entry name" value="Geranylgeranyltransferase type II alpha subunit"/>
    <property type="match status" value="1"/>
</dbReference>
<dbReference type="InterPro" id="IPR002088">
    <property type="entry name" value="Prenyl_trans_a"/>
</dbReference>
<evidence type="ECO:0000256" key="8">
    <source>
        <dbReference type="ARBA" id="ARBA00047658"/>
    </source>
</evidence>
<evidence type="ECO:0000256" key="1">
    <source>
        <dbReference type="ARBA" id="ARBA00006734"/>
    </source>
</evidence>
<evidence type="ECO:0000256" key="6">
    <source>
        <dbReference type="ARBA" id="ARBA00022679"/>
    </source>
</evidence>
<gene>
    <name evidence="11" type="primary">BET4</name>
    <name evidence="11" type="ORF">SPAR_J01680</name>
</gene>
<dbReference type="GeneID" id="54631577"/>
<dbReference type="PROSITE" id="PS51147">
    <property type="entry name" value="PFTA"/>
    <property type="match status" value="5"/>
</dbReference>
<dbReference type="RefSeq" id="XP_033767248.1">
    <property type="nucleotide sequence ID" value="XM_033911357.1"/>
</dbReference>
<protein>
    <recommendedName>
        <fullName evidence="4 10">Geranylgeranyl transferase type-2 subunit alpha</fullName>
        <ecNumber evidence="3 10">2.5.1.60</ecNumber>
    </recommendedName>
    <alternativeName>
        <fullName evidence="10">Geranylgeranyl transferase type II subunit alpha</fullName>
    </alternativeName>
</protein>
<dbReference type="VEuPathDB" id="FungiDB:SPAR_J01680"/>
<dbReference type="SUPFAM" id="SSF48439">
    <property type="entry name" value="Protein prenylyltransferase"/>
    <property type="match status" value="1"/>
</dbReference>
<comment type="function">
    <text evidence="9">Catalyzes the transfer of a geranyl-geranyl moiety from geranyl-geranyl pyrophosphate to proteins having the C-terminal -XCC or -XCXC, where both cysteines may become modified. Acts on YPT1 and SEC4.</text>
</comment>
<evidence type="ECO:0000256" key="5">
    <source>
        <dbReference type="ARBA" id="ARBA00022602"/>
    </source>
</evidence>
<dbReference type="GO" id="GO:0005968">
    <property type="term" value="C:Rab-protein geranylgeranyltransferase complex"/>
    <property type="evidence" value="ECO:0007669"/>
    <property type="project" value="TreeGrafter"/>
</dbReference>
<comment type="function">
    <text evidence="10">Catalyzes the transfer of a geranyl-geranyl moiety from geranyl-geranyl pyrophosphate to cysteines occuring in specific C-terminal amino acid sequences.</text>
</comment>
<sequence length="327" mass="39585">MHGVKRKQWTKELLRQKRVQDEKKIYDYRRLTEDVLNLRDEQVHSVEALKKTSELLEKNPEFNAIWNYRRDIITNLASELEIPFWDKELVFVMMQLKNYPKVYWIWNHRLWVLKHYPTDSPEVWQTELAVVNKLLEQDARNYHGWHYRRIVVGNIESITKKSLDKDEFEYTTIKINNNISNYSAWHQRVQIISRMFQKGEIENQKEYIQTEISYIINAMFTDAEDQSVWFYIKWFIKNDIVCKTLDKQEYLQMLKDLRENVLLINNDEIEFSGKQNIWCLKILLVLEDVLEENEALTEKSSEGYLAQLIDADPLRENRYLHLLGHHE</sequence>
<dbReference type="EC" id="2.5.1.60" evidence="3 10"/>